<keyword evidence="9" id="KW-0378">Hydrolase</keyword>
<keyword evidence="9" id="KW-0540">Nuclease</keyword>
<evidence type="ECO:0000313" key="9">
    <source>
        <dbReference type="EMBL" id="ADP31394.1"/>
    </source>
</evidence>
<dbReference type="Gene3D" id="3.90.780.10">
    <property type="entry name" value="5'-Nucleotidase, C-terminal domain"/>
    <property type="match status" value="1"/>
</dbReference>
<dbReference type="Pfam" id="PF00149">
    <property type="entry name" value="Metallophos"/>
    <property type="match status" value="1"/>
</dbReference>
<proteinExistence type="predicted"/>
<dbReference type="Pfam" id="PF00746">
    <property type="entry name" value="Gram_pos_anchor"/>
    <property type="match status" value="1"/>
</dbReference>
<dbReference type="Pfam" id="PF00565">
    <property type="entry name" value="SNase"/>
    <property type="match status" value="1"/>
</dbReference>
<dbReference type="Pfam" id="PF19886">
    <property type="entry name" value="DUF6359"/>
    <property type="match status" value="1"/>
</dbReference>
<dbReference type="Gene3D" id="3.60.21.10">
    <property type="match status" value="1"/>
</dbReference>
<evidence type="ECO:0000313" key="10">
    <source>
        <dbReference type="Proteomes" id="UP000006867"/>
    </source>
</evidence>
<sequence>MGRKGTARAIYCVLITLLVITNMPLYALPAAKAAEAMSVEEALQQKEGKAVTEGFVVGQAISNQNYKLSSPFSNDYNAAIADSKDETSPEKLLPIQIPSSYRNQFGLKTNPQLLGEKITVQGELEAYFQTTGLKKVQSMSLNGRIEEPPADSLISIHHARSKLNEQVKIKGVVTADQAAIGGGKLSTFIQDGTAGINIYSGTPEEFPELKEGMEVTVTGKIAKYQGLTEIIPGSSGIEITAAKQPLPEPESFTINELINSDRGAAYEGRLVTVKAYIASKPSSQAGGGYNVTMIDADHHSLTLRVMEETGIINELSAGKWYECTGILSRYQSLQLMPRKPDDIKLLKDQPAPPSQEGEYEGVVDRVVDGDTINIKTPILGSTKIRFVHVDTPETYHTPKSELDENQLTFGQKASNYLKTILSPGDKITVKVGQEAKDSYGRLLGQVFTEDGLNANLDLVKNGYAPTYFIWPVDHEGDYLKFQKAAAEAQKEQKGIWNQADPLKEMPFEFRAREQGKGLTRYVGDSSDKTYVPPEEWKEIAVEHRIFFSSPEEAESAGYKKRESGNKANMPLRILSMNDLHGKIDQQYELDLNQDGKTDGTFGRMDFAAAYLKERKAEKENTLLVHAGDMIGGSSPVSSLLQDEPTVELMEEVGFDVGTVGNHEFDEGTDELMRMLKGGEHPEEKGTSGYDGQNFPLVCANCKMKSSGKPFLPPYEIINVDGVPVAFIGVVTQSAAGMVMPEGIKQIEFTDEVQAVNAAAAELKKKGVRSIAVLAHMTAEQNGNSITGESADLAKKTDSEIDIIFAGHNHKVVNGEVNGKLIVQAFEYGKAIGVVDLEIDRKTKDIVKKSADIEYVDQSKIKPDPAAAGILSKYQTVVDPIISEVVGEAAVDMNGGYSNEGDTPLGNLIADGMKTAMNSDFALMNGGGIRQNLKKGPITWGDLFNIQPFGNVLTKLEIKGKDLTDIINAQISPDYGPDYSISGFTYTWDPETAKVIDIKMADGTAIQPETGYTLTVNNFMATAAGTKYKPISSLGKNPVTGPEDIEATVAFVKSFKDPISYKADGRIKKAEAKEGEGQDPDDGAPEDTKPGTNQPPLNQPENTPADKENHHQSIPAVTEGVTGITESQTAPIGMTDGISALPIQNKTEKQPAAHKLPDTSAGHYNFIVIGTAMTLSGIYVYVRRKRSASSK</sequence>
<name>A0ABM5LU11_BACA1</name>
<dbReference type="GO" id="GO:0004519">
    <property type="term" value="F:endonuclease activity"/>
    <property type="evidence" value="ECO:0007669"/>
    <property type="project" value="UniProtKB-KW"/>
</dbReference>
<keyword evidence="4" id="KW-0732">Signal</keyword>
<keyword evidence="10" id="KW-1185">Reference proteome</keyword>
<dbReference type="InterPro" id="IPR006179">
    <property type="entry name" value="5_nucleotidase/apyrase"/>
</dbReference>
<gene>
    <name evidence="9" type="ordered locus">BATR1942_02190</name>
</gene>
<keyword evidence="7" id="KW-0472">Membrane</keyword>
<dbReference type="CDD" id="cd04486">
    <property type="entry name" value="YhcR_OBF_like"/>
    <property type="match status" value="1"/>
</dbReference>
<evidence type="ECO:0000256" key="1">
    <source>
        <dbReference type="ARBA" id="ARBA00004168"/>
    </source>
</evidence>
<dbReference type="PROSITE" id="PS00786">
    <property type="entry name" value="5_NUCLEOTIDASE_2"/>
    <property type="match status" value="1"/>
</dbReference>
<organism evidence="9 10">
    <name type="scientific">Bacillus atrophaeus (strain 1942)</name>
    <dbReference type="NCBI Taxonomy" id="720555"/>
    <lineage>
        <taxon>Bacteria</taxon>
        <taxon>Bacillati</taxon>
        <taxon>Bacillota</taxon>
        <taxon>Bacilli</taxon>
        <taxon>Bacillales</taxon>
        <taxon>Bacillaceae</taxon>
        <taxon>Bacillus</taxon>
    </lineage>
</organism>
<dbReference type="Gene3D" id="2.40.50.90">
    <property type="match status" value="1"/>
</dbReference>
<dbReference type="SMART" id="SM00318">
    <property type="entry name" value="SNc"/>
    <property type="match status" value="1"/>
</dbReference>
<keyword evidence="5" id="KW-0572">Peptidoglycan-anchor</keyword>
<dbReference type="InterPro" id="IPR036907">
    <property type="entry name" value="5'-Nucleotdase_C_sf"/>
</dbReference>
<dbReference type="Pfam" id="PF18942">
    <property type="entry name" value="DUF5689"/>
    <property type="match status" value="1"/>
</dbReference>
<comment type="subcellular location">
    <subcellularLocation>
        <location evidence="1">Secreted</location>
        <location evidence="1">Cell wall</location>
        <topology evidence="1">Peptidoglycan-anchor</topology>
    </subcellularLocation>
</comment>
<dbReference type="InterPro" id="IPR029052">
    <property type="entry name" value="Metallo-depent_PP-like"/>
</dbReference>
<dbReference type="EMBL" id="CP002207">
    <property type="protein sequence ID" value="ADP31394.1"/>
    <property type="molecule type" value="Genomic_DNA"/>
</dbReference>
<feature type="compositionally biased region" description="Polar residues" evidence="6">
    <location>
        <begin position="1089"/>
        <end position="1101"/>
    </location>
</feature>
<dbReference type="InterPro" id="IPR006146">
    <property type="entry name" value="5'-Nucleotdase_CS"/>
</dbReference>
<dbReference type="SUPFAM" id="SSF50199">
    <property type="entry name" value="Staphylococcal nuclease"/>
    <property type="match status" value="1"/>
</dbReference>
<dbReference type="InterPro" id="IPR016071">
    <property type="entry name" value="Staphylococal_nuclease_OB-fold"/>
</dbReference>
<keyword evidence="7" id="KW-1133">Transmembrane helix</keyword>
<dbReference type="InterPro" id="IPR035437">
    <property type="entry name" value="SNase_OB-fold_sf"/>
</dbReference>
<evidence type="ECO:0000256" key="6">
    <source>
        <dbReference type="SAM" id="MobiDB-lite"/>
    </source>
</evidence>
<dbReference type="InterPro" id="IPR008334">
    <property type="entry name" value="5'-Nucleotdase_C"/>
</dbReference>
<keyword evidence="9" id="KW-0255">Endonuclease</keyword>
<evidence type="ECO:0000256" key="3">
    <source>
        <dbReference type="ARBA" id="ARBA00022525"/>
    </source>
</evidence>
<evidence type="ECO:0000256" key="2">
    <source>
        <dbReference type="ARBA" id="ARBA00022512"/>
    </source>
</evidence>
<feature type="region of interest" description="Disordered" evidence="6">
    <location>
        <begin position="1069"/>
        <end position="1109"/>
    </location>
</feature>
<feature type="transmembrane region" description="Helical" evidence="7">
    <location>
        <begin position="1163"/>
        <end position="1181"/>
    </location>
</feature>
<evidence type="ECO:0000259" key="8">
    <source>
        <dbReference type="PROSITE" id="PS50830"/>
    </source>
</evidence>
<keyword evidence="7" id="KW-0812">Transmembrane</keyword>
<dbReference type="Pfam" id="PF02872">
    <property type="entry name" value="5_nucleotid_C"/>
    <property type="match status" value="1"/>
</dbReference>
<dbReference type="NCBIfam" id="TIGR01167">
    <property type="entry name" value="LPXTG_anchor"/>
    <property type="match status" value="1"/>
</dbReference>
<reference evidence="9 10" key="1">
    <citation type="journal article" date="2011" name="Front. Microbiol.">
        <title>Genomic signatures of strain selection and enhancement in Bacillus atrophaeus var. globigii, a historical biowarfare simulant.</title>
        <authorList>
            <person name="Gibbons H.S."/>
            <person name="Broomall S.M."/>
            <person name="McNew L.A."/>
            <person name="Daligault H."/>
            <person name="Chapman C."/>
            <person name="Bruce D."/>
            <person name="Karavis M."/>
            <person name="Krepps M."/>
            <person name="McGregor P.A."/>
            <person name="Hong C."/>
            <person name="Park K.H."/>
            <person name="Akmal A."/>
            <person name="Feldman A."/>
            <person name="Lin J.S."/>
            <person name="Chang W.E."/>
            <person name="Higgs B.W."/>
            <person name="Demirev P."/>
            <person name="Lindquist J."/>
            <person name="Liem A."/>
            <person name="Fochler E."/>
            <person name="Read T.D."/>
            <person name="Tapia R."/>
            <person name="Johnson S."/>
            <person name="Bishop-Lilly K.A."/>
            <person name="Detter C."/>
            <person name="Han C."/>
            <person name="Sozhamannan S."/>
            <person name="Rosenzweig C.N."/>
            <person name="Skowronski E.W."/>
        </authorList>
    </citation>
    <scope>NUCLEOTIDE SEQUENCE [LARGE SCALE GENOMIC DNA]</scope>
    <source>
        <strain evidence="9 10">1942</strain>
    </source>
</reference>
<dbReference type="InterPro" id="IPR043744">
    <property type="entry name" value="DUF5689"/>
</dbReference>
<evidence type="ECO:0000256" key="7">
    <source>
        <dbReference type="SAM" id="Phobius"/>
    </source>
</evidence>
<dbReference type="InterPro" id="IPR004843">
    <property type="entry name" value="Calcineurin-like_PHP"/>
</dbReference>
<dbReference type="PANTHER" id="PTHR11575">
    <property type="entry name" value="5'-NUCLEOTIDASE-RELATED"/>
    <property type="match status" value="1"/>
</dbReference>
<dbReference type="SUPFAM" id="SSF55816">
    <property type="entry name" value="5'-nucleotidase (syn. UDP-sugar hydrolase), C-terminal domain"/>
    <property type="match status" value="1"/>
</dbReference>
<evidence type="ECO:0000256" key="5">
    <source>
        <dbReference type="ARBA" id="ARBA00023088"/>
    </source>
</evidence>
<dbReference type="CDD" id="cd00175">
    <property type="entry name" value="SNc"/>
    <property type="match status" value="1"/>
</dbReference>
<dbReference type="InterPro" id="IPR019931">
    <property type="entry name" value="LPXTG_anchor"/>
</dbReference>
<keyword evidence="3" id="KW-0964">Secreted</keyword>
<dbReference type="RefSeq" id="WP_013390452.1">
    <property type="nucleotide sequence ID" value="NC_014639.1"/>
</dbReference>
<dbReference type="SUPFAM" id="SSF56300">
    <property type="entry name" value="Metallo-dependent phosphatases"/>
    <property type="match status" value="1"/>
</dbReference>
<protein>
    <submittedName>
        <fullName evidence="9">Non specific extracellular endonuclease cleaving RNA and DNA</fullName>
    </submittedName>
</protein>
<dbReference type="PRINTS" id="PR01607">
    <property type="entry name" value="APYRASEFAMLY"/>
</dbReference>
<dbReference type="Proteomes" id="UP000006867">
    <property type="component" value="Chromosome"/>
</dbReference>
<evidence type="ECO:0000256" key="4">
    <source>
        <dbReference type="ARBA" id="ARBA00022729"/>
    </source>
</evidence>
<accession>A0ABM5LU11</accession>
<dbReference type="PANTHER" id="PTHR11575:SF24">
    <property type="entry name" value="5'-NUCLEOTIDASE"/>
    <property type="match status" value="1"/>
</dbReference>
<dbReference type="PROSITE" id="PS50830">
    <property type="entry name" value="TNASE_3"/>
    <property type="match status" value="1"/>
</dbReference>
<dbReference type="InterPro" id="IPR045939">
    <property type="entry name" value="YhcR_N"/>
</dbReference>
<feature type="domain" description="TNase-like" evidence="8">
    <location>
        <begin position="357"/>
        <end position="498"/>
    </location>
</feature>
<keyword evidence="2" id="KW-0134">Cell wall</keyword>